<dbReference type="Proteomes" id="UP000236454">
    <property type="component" value="Unassembled WGS sequence"/>
</dbReference>
<keyword evidence="1" id="KW-0812">Transmembrane</keyword>
<dbReference type="AlphaFoldDB" id="A0A1I7B2N9"/>
<keyword evidence="1" id="KW-0472">Membrane</keyword>
<feature type="transmembrane region" description="Helical" evidence="1">
    <location>
        <begin position="48"/>
        <end position="72"/>
    </location>
</feature>
<dbReference type="STRING" id="477690.SAMN05216474_2494"/>
<evidence type="ECO:0000313" key="3">
    <source>
        <dbReference type="Proteomes" id="UP000236454"/>
    </source>
</evidence>
<gene>
    <name evidence="2" type="ORF">SAMN05216474_2494</name>
</gene>
<name>A0A1I7B2N9_9FLAO</name>
<proteinExistence type="predicted"/>
<keyword evidence="3" id="KW-1185">Reference proteome</keyword>
<dbReference type="EMBL" id="FPAS01000004">
    <property type="protein sequence ID" value="SFT81466.1"/>
    <property type="molecule type" value="Genomic_DNA"/>
</dbReference>
<feature type="transmembrane region" description="Helical" evidence="1">
    <location>
        <begin position="137"/>
        <end position="160"/>
    </location>
</feature>
<feature type="transmembrane region" description="Helical" evidence="1">
    <location>
        <begin position="93"/>
        <end position="117"/>
    </location>
</feature>
<evidence type="ECO:0000313" key="2">
    <source>
        <dbReference type="EMBL" id="SFT81466.1"/>
    </source>
</evidence>
<feature type="transmembrane region" description="Helical" evidence="1">
    <location>
        <begin position="7"/>
        <end position="28"/>
    </location>
</feature>
<evidence type="ECO:0000256" key="1">
    <source>
        <dbReference type="SAM" id="Phobius"/>
    </source>
</evidence>
<keyword evidence="1" id="KW-1133">Transmembrane helix</keyword>
<accession>A0A1I7B2N9</accession>
<organism evidence="2 3">
    <name type="scientific">Lishizhenia tianjinensis</name>
    <dbReference type="NCBI Taxonomy" id="477690"/>
    <lineage>
        <taxon>Bacteria</taxon>
        <taxon>Pseudomonadati</taxon>
        <taxon>Bacteroidota</taxon>
        <taxon>Flavobacteriia</taxon>
        <taxon>Flavobacteriales</taxon>
        <taxon>Crocinitomicaceae</taxon>
        <taxon>Lishizhenia</taxon>
    </lineage>
</organism>
<protein>
    <submittedName>
        <fullName evidence="2">Uncharacterized protein</fullName>
    </submittedName>
</protein>
<reference evidence="2 3" key="1">
    <citation type="submission" date="2016-10" db="EMBL/GenBank/DDBJ databases">
        <authorList>
            <person name="de Groot N.N."/>
        </authorList>
    </citation>
    <scope>NUCLEOTIDE SEQUENCE [LARGE SCALE GENOMIC DNA]</scope>
    <source>
        <strain evidence="2 3">CGMCC 1.7005</strain>
    </source>
</reference>
<sequence length="186" mass="20695">MTSVKIILCTLLAAIIYGIIHDMITAHLCVEYFTIGHPKIIESKSPVLLALLWGVIATWWVALPMGILVAGFSQFGKKPNLEFRDVMRLILKLLLIMFGIALIAGIVGYVLTYLKIIHLVPRLSELMDSSKHSKFLAAGWAHTSSYLSGIIGTIFLCIIVTRKRKRLLTSTKSHGLSNHNLKTRIS</sequence>